<dbReference type="EMBL" id="JAWRVI010000004">
    <property type="protein sequence ID" value="KAK4094085.1"/>
    <property type="molecule type" value="Genomic_DNA"/>
</dbReference>
<dbReference type="Gene3D" id="1.20.1250.20">
    <property type="entry name" value="MFS general substrate transporter like domains"/>
    <property type="match status" value="2"/>
</dbReference>
<keyword evidence="5 6" id="KW-0472">Membrane</keyword>
<dbReference type="InterPro" id="IPR029058">
    <property type="entry name" value="AB_hydrolase_fold"/>
</dbReference>
<gene>
    <name evidence="9" type="ORF">Purlil1_1576</name>
</gene>
<dbReference type="InterPro" id="IPR011701">
    <property type="entry name" value="MFS"/>
</dbReference>
<feature type="transmembrane region" description="Helical" evidence="6">
    <location>
        <begin position="619"/>
        <end position="644"/>
    </location>
</feature>
<feature type="transmembrane region" description="Helical" evidence="6">
    <location>
        <begin position="656"/>
        <end position="672"/>
    </location>
</feature>
<feature type="transmembrane region" description="Helical" evidence="6">
    <location>
        <begin position="711"/>
        <end position="736"/>
    </location>
</feature>
<keyword evidence="10" id="KW-1185">Reference proteome</keyword>
<name>A0ABR0CD59_PURLI</name>
<accession>A0ABR0CD59</accession>
<feature type="transmembrane region" description="Helical" evidence="6">
    <location>
        <begin position="882"/>
        <end position="901"/>
    </location>
</feature>
<comment type="caution">
    <text evidence="9">The sequence shown here is derived from an EMBL/GenBank/DDBJ whole genome shotgun (WGS) entry which is preliminary data.</text>
</comment>
<dbReference type="SUPFAM" id="SSF53474">
    <property type="entry name" value="alpha/beta-Hydrolases"/>
    <property type="match status" value="1"/>
</dbReference>
<dbReference type="SUPFAM" id="SSF103473">
    <property type="entry name" value="MFS general substrate transporter"/>
    <property type="match status" value="1"/>
</dbReference>
<evidence type="ECO:0000256" key="1">
    <source>
        <dbReference type="ARBA" id="ARBA00004141"/>
    </source>
</evidence>
<feature type="transmembrane region" description="Helical" evidence="6">
    <location>
        <begin position="748"/>
        <end position="766"/>
    </location>
</feature>
<reference evidence="9 10" key="1">
    <citation type="journal article" date="2024" name="Microbiol. Resour. Announc.">
        <title>Genome annotations for the ascomycete fungi Trichoderma harzianum, Trichoderma aggressivum, and Purpureocillium lilacinum.</title>
        <authorList>
            <person name="Beijen E.P.W."/>
            <person name="Ohm R.A."/>
        </authorList>
    </citation>
    <scope>NUCLEOTIDE SEQUENCE [LARGE SCALE GENOMIC DNA]</scope>
    <source>
        <strain evidence="9 10">CBS 150709</strain>
    </source>
</reference>
<feature type="transmembrane region" description="Helical" evidence="6">
    <location>
        <begin position="684"/>
        <end position="704"/>
    </location>
</feature>
<protein>
    <recommendedName>
        <fullName evidence="8">Major facilitator superfamily (MFS) profile domain-containing protein</fullName>
    </recommendedName>
</protein>
<dbReference type="Pfam" id="PF00561">
    <property type="entry name" value="Abhydrolase_1"/>
    <property type="match status" value="1"/>
</dbReference>
<evidence type="ECO:0000256" key="7">
    <source>
        <dbReference type="SAM" id="SignalP"/>
    </source>
</evidence>
<feature type="transmembrane region" description="Helical" evidence="6">
    <location>
        <begin position="1005"/>
        <end position="1026"/>
    </location>
</feature>
<evidence type="ECO:0000313" key="9">
    <source>
        <dbReference type="EMBL" id="KAK4094085.1"/>
    </source>
</evidence>
<dbReference type="Proteomes" id="UP001287286">
    <property type="component" value="Unassembled WGS sequence"/>
</dbReference>
<sequence length="1071" mass="118486">MKVDCVLAASLLPAAAVATVFVPPKDGYKVRWESSELVDKSRVDPWNSTHARRMMISRFTPVPRCRKTCRVPYMPKAVAAIEDEIINAYLGGAGWPKDILSTLELELCCDKCDSGASSPQSRHKFPKILVGSGINTTRLFYSATAQQLASRGYEIIVMDHPYETDVVQFPDGEIVFGGRVGLDLNDTANLVKGLDVRTQDMSFVMDKLNIRKTTYIGHSFGGATAAHALVKEPRLVSAVNIDGELWGPVATTGVSRSFLTVGAEGHNATWTPGWTNFFKTMDSKYPRVFSKLLNVNDTVHNSFWDMSLVGDIAKLRDNEALLPFLGKATGTRVMEVLKGYLLDFVEFTLLGKDEGTRVDGRRLMKAGKRPGTPSMSSAKYRAFAAPAVVCDYAIEYEGISPRELLYARDTSAIRAANLPTAFDSLPESAMAPWLMGISRHCQPSPPRAASIRTGGFPPLGAYSVGTGEGWCSMVWRAQGVPGQGRENGSTWRGAACALRFAGRPVTLSSNEVGHYYPRPEGVDRGEDRLNPTGLLSADRPPVLASVRRAAVPPDPVSTKAFDADAEHVEVDGDVKRTIVDAIHHPDPELYAEALAKYPNDEAIDRAEEKRLVRRLDFRILPLLGICYFFYYVDKTTLSYAAIFGLKDDLDLHGEQYSWLSSSFYFGWLVWAIPSNLLMQRSPPAYYLAFNIFMWGALLMCQAAVKNFAGLLALRVLSGAFEAIADPAFMLITSMYYTREEQPSRISAWYAWNGIGVAGGGLLGYAIGHIKGSLASWRYEFIVIGALCAFWGIVLCLFLPNSPRTIWGFSRDDRLLMIARIRRNQTGIEQRRINWGQIREAYLDYKTWLFTLLGFVANIPNGGISNFSTLVIKGLGFDTFETALLGIPQGVLVVIWIGLGALANKFMPKNCRTLVCAMFMLPTIAGALGFLLAPTDAYVGRLICFYLTGSYQASFVISLSLITSNTGGQSKKMIVSGMIWFGACIGNIAGPFFYKADQAPSYKLGIGSLLVANCIEFALFFVFRYAFIRENRLKEKRREEMRERGELLADELNATAFRDITDKENPNFVYVY</sequence>
<dbReference type="PANTHER" id="PTHR43791">
    <property type="entry name" value="PERMEASE-RELATED"/>
    <property type="match status" value="1"/>
</dbReference>
<dbReference type="InterPro" id="IPR000073">
    <property type="entry name" value="AB_hydrolase_1"/>
</dbReference>
<feature type="transmembrane region" description="Helical" evidence="6">
    <location>
        <begin position="778"/>
        <end position="799"/>
    </location>
</feature>
<dbReference type="PROSITE" id="PS50850">
    <property type="entry name" value="MFS"/>
    <property type="match status" value="1"/>
</dbReference>
<dbReference type="InterPro" id="IPR020846">
    <property type="entry name" value="MFS_dom"/>
</dbReference>
<dbReference type="Pfam" id="PF07690">
    <property type="entry name" value="MFS_1"/>
    <property type="match status" value="1"/>
</dbReference>
<keyword evidence="7" id="KW-0732">Signal</keyword>
<dbReference type="CDD" id="cd17327">
    <property type="entry name" value="MFS_FEN2_like"/>
    <property type="match status" value="1"/>
</dbReference>
<evidence type="ECO:0000259" key="8">
    <source>
        <dbReference type="PROSITE" id="PS50850"/>
    </source>
</evidence>
<keyword evidence="2" id="KW-0813">Transport</keyword>
<evidence type="ECO:0000256" key="5">
    <source>
        <dbReference type="ARBA" id="ARBA00023136"/>
    </source>
</evidence>
<feature type="transmembrane region" description="Helical" evidence="6">
    <location>
        <begin position="913"/>
        <end position="932"/>
    </location>
</feature>
<dbReference type="InterPro" id="IPR036259">
    <property type="entry name" value="MFS_trans_sf"/>
</dbReference>
<organism evidence="9 10">
    <name type="scientific">Purpureocillium lilacinum</name>
    <name type="common">Paecilomyces lilacinus</name>
    <dbReference type="NCBI Taxonomy" id="33203"/>
    <lineage>
        <taxon>Eukaryota</taxon>
        <taxon>Fungi</taxon>
        <taxon>Dikarya</taxon>
        <taxon>Ascomycota</taxon>
        <taxon>Pezizomycotina</taxon>
        <taxon>Sordariomycetes</taxon>
        <taxon>Hypocreomycetidae</taxon>
        <taxon>Hypocreales</taxon>
        <taxon>Ophiocordycipitaceae</taxon>
        <taxon>Purpureocillium</taxon>
    </lineage>
</organism>
<proteinExistence type="predicted"/>
<feature type="transmembrane region" description="Helical" evidence="6">
    <location>
        <begin position="973"/>
        <end position="993"/>
    </location>
</feature>
<feature type="signal peptide" evidence="7">
    <location>
        <begin position="1"/>
        <end position="18"/>
    </location>
</feature>
<evidence type="ECO:0000313" key="10">
    <source>
        <dbReference type="Proteomes" id="UP001287286"/>
    </source>
</evidence>
<feature type="chain" id="PRO_5045870341" description="Major facilitator superfamily (MFS) profile domain-containing protein" evidence="7">
    <location>
        <begin position="19"/>
        <end position="1071"/>
    </location>
</feature>
<evidence type="ECO:0000256" key="2">
    <source>
        <dbReference type="ARBA" id="ARBA00022448"/>
    </source>
</evidence>
<keyword evidence="4 6" id="KW-1133">Transmembrane helix</keyword>
<evidence type="ECO:0000256" key="6">
    <source>
        <dbReference type="SAM" id="Phobius"/>
    </source>
</evidence>
<feature type="transmembrane region" description="Helical" evidence="6">
    <location>
        <begin position="938"/>
        <end position="961"/>
    </location>
</feature>
<keyword evidence="3 6" id="KW-0812">Transmembrane</keyword>
<feature type="domain" description="Major facilitator superfamily (MFS) profile" evidence="8">
    <location>
        <begin position="619"/>
        <end position="1031"/>
    </location>
</feature>
<comment type="subcellular location">
    <subcellularLocation>
        <location evidence="1">Membrane</location>
        <topology evidence="1">Multi-pass membrane protein</topology>
    </subcellularLocation>
</comment>
<evidence type="ECO:0000256" key="3">
    <source>
        <dbReference type="ARBA" id="ARBA00022692"/>
    </source>
</evidence>
<dbReference type="PANTHER" id="PTHR43791:SF97">
    <property type="entry name" value="ALLANTOATE TRANSPORTER, PUTATIVE (AFU_ORTHOLOGUE AFUA_1G14700)-RELATED"/>
    <property type="match status" value="1"/>
</dbReference>
<evidence type="ECO:0000256" key="4">
    <source>
        <dbReference type="ARBA" id="ARBA00022989"/>
    </source>
</evidence>
<dbReference type="Gene3D" id="3.40.50.1820">
    <property type="entry name" value="alpha/beta hydrolase"/>
    <property type="match status" value="1"/>
</dbReference>